<dbReference type="GO" id="GO:0016020">
    <property type="term" value="C:membrane"/>
    <property type="evidence" value="ECO:0007669"/>
    <property type="project" value="InterPro"/>
</dbReference>
<reference evidence="6 7" key="2">
    <citation type="journal article" date="2013" name="Genome Announc.">
        <title>Genome Sequence of Growth-Improving Paenibacillus mucilaginosus Strain KNP414.</title>
        <authorList>
            <person name="Lu J.J."/>
            <person name="Wang J.F."/>
            <person name="Hu X.F."/>
        </authorList>
    </citation>
    <scope>NUCLEOTIDE SEQUENCE [LARGE SCALE GENOMIC DNA]</scope>
    <source>
        <strain evidence="6 7">KNP414</strain>
    </source>
</reference>
<reference evidence="7" key="1">
    <citation type="submission" date="2011-06" db="EMBL/GenBank/DDBJ databases">
        <title>Complete genome sequence of Paenibacillus mucilaginosus KNP414.</title>
        <authorList>
            <person name="Wang J."/>
            <person name="Hu S."/>
            <person name="Hu X."/>
            <person name="Zhang B."/>
            <person name="Dong D."/>
            <person name="Zhang S."/>
            <person name="Zhao K."/>
            <person name="Wu D."/>
        </authorList>
    </citation>
    <scope>NUCLEOTIDE SEQUENCE [LARGE SCALE GENOMIC DNA]</scope>
    <source>
        <strain evidence="7">KNP414</strain>
    </source>
</reference>
<dbReference type="Pfam" id="PF25990">
    <property type="entry name" value="Beta-barrel_YknX"/>
    <property type="match status" value="1"/>
</dbReference>
<organism evidence="6 7">
    <name type="scientific">Paenibacillus mucilaginosus (strain KNP414)</name>
    <dbReference type="NCBI Taxonomy" id="1036673"/>
    <lineage>
        <taxon>Bacteria</taxon>
        <taxon>Bacillati</taxon>
        <taxon>Bacillota</taxon>
        <taxon>Bacilli</taxon>
        <taxon>Bacillales</taxon>
        <taxon>Paenibacillaceae</taxon>
        <taxon>Paenibacillus</taxon>
    </lineage>
</organism>
<evidence type="ECO:0000313" key="6">
    <source>
        <dbReference type="EMBL" id="AEI40151.1"/>
    </source>
</evidence>
<dbReference type="GO" id="GO:0030313">
    <property type="term" value="C:cell envelope"/>
    <property type="evidence" value="ECO:0007669"/>
    <property type="project" value="UniProtKB-SubCell"/>
</dbReference>
<dbReference type="NCBIfam" id="TIGR01730">
    <property type="entry name" value="RND_mfp"/>
    <property type="match status" value="1"/>
</dbReference>
<evidence type="ECO:0000256" key="1">
    <source>
        <dbReference type="ARBA" id="ARBA00004196"/>
    </source>
</evidence>
<dbReference type="RefSeq" id="WP_013915313.1">
    <property type="nucleotide sequence ID" value="NC_015690.1"/>
</dbReference>
<dbReference type="HOGENOM" id="CLU_754076_0_0_9"/>
<comment type="similarity">
    <text evidence="2">Belongs to the membrane fusion protein (MFP) (TC 8.A.1) family.</text>
</comment>
<dbReference type="InterPro" id="IPR006143">
    <property type="entry name" value="RND_pump_MFP"/>
</dbReference>
<dbReference type="SUPFAM" id="SSF111369">
    <property type="entry name" value="HlyD-like secretion proteins"/>
    <property type="match status" value="1"/>
</dbReference>
<evidence type="ECO:0000313" key="7">
    <source>
        <dbReference type="Proteomes" id="UP000006620"/>
    </source>
</evidence>
<name>F8FNN9_PAEMK</name>
<dbReference type="AlphaFoldDB" id="F8FNN9"/>
<sequence>MSKKKWLAGAAAVLALGVTGLLYSLSHPPGDRQAAPAAAPAIAFPVTREDIVSTVEVKGKSSYQQESYVNAPFGAEVKTWAVKDGAQVAKGDLLFRLDDTLLRNEIAELQTGAKKQELESRLARFRQSAQGTQAEAAGLSEAEAKERFADAESVRITEEIGALTLEHTRAQLAEKMSKLNGAAYYAPEAGIFLFDDTKEPESVKEHERIGRIVDVTKLQLICMVSEFDLFRIQEGLPAEVQVDALKDVKLKGKIERLSKFAKAADSGSSSGTAGTTTAAPFEVVVSLEPHERLIAGLSLTATIETGRKSGVLTVPTLAVQRDKEGPYVMIRGAQGAAERRAVKPGLETPEKTEIMEGVSEGETVVLQ</sequence>
<feature type="domain" description="Multidrug resistance protein MdtA-like C-terminal permuted SH3" evidence="4">
    <location>
        <begin position="311"/>
        <end position="366"/>
    </location>
</feature>
<accession>F8FNN9</accession>
<evidence type="ECO:0000256" key="3">
    <source>
        <dbReference type="ARBA" id="ARBA00023054"/>
    </source>
</evidence>
<evidence type="ECO:0000256" key="2">
    <source>
        <dbReference type="ARBA" id="ARBA00009477"/>
    </source>
</evidence>
<dbReference type="Gene3D" id="2.40.50.100">
    <property type="match status" value="1"/>
</dbReference>
<dbReference type="GO" id="GO:0022857">
    <property type="term" value="F:transmembrane transporter activity"/>
    <property type="evidence" value="ECO:0007669"/>
    <property type="project" value="InterPro"/>
</dbReference>
<dbReference type="Gene3D" id="2.40.420.20">
    <property type="match status" value="1"/>
</dbReference>
<dbReference type="Gene3D" id="2.40.30.170">
    <property type="match status" value="1"/>
</dbReference>
<gene>
    <name evidence="6" type="ordered locus">KNP414_01587</name>
</gene>
<dbReference type="EMBL" id="CP002869">
    <property type="protein sequence ID" value="AEI40151.1"/>
    <property type="molecule type" value="Genomic_DNA"/>
</dbReference>
<dbReference type="KEGG" id="pms:KNP414_01587"/>
<dbReference type="PANTHER" id="PTHR32347">
    <property type="entry name" value="EFFLUX SYSTEM COMPONENT YKNX-RELATED"/>
    <property type="match status" value="1"/>
</dbReference>
<proteinExistence type="inferred from homology"/>
<keyword evidence="3" id="KW-0175">Coiled coil</keyword>
<dbReference type="InterPro" id="IPR058636">
    <property type="entry name" value="Beta-barrel_YknX"/>
</dbReference>
<dbReference type="InterPro" id="IPR058627">
    <property type="entry name" value="MdtA-like_C"/>
</dbReference>
<dbReference type="PATRIC" id="fig|1036673.3.peg.1402"/>
<dbReference type="Pfam" id="PF25967">
    <property type="entry name" value="RND-MFP_C"/>
    <property type="match status" value="1"/>
</dbReference>
<feature type="domain" description="YknX-like beta-barrel" evidence="5">
    <location>
        <begin position="222"/>
        <end position="303"/>
    </location>
</feature>
<comment type="subcellular location">
    <subcellularLocation>
        <location evidence="1">Cell envelope</location>
    </subcellularLocation>
</comment>
<dbReference type="InterPro" id="IPR050465">
    <property type="entry name" value="UPF0194_transport"/>
</dbReference>
<evidence type="ECO:0000259" key="4">
    <source>
        <dbReference type="Pfam" id="PF25967"/>
    </source>
</evidence>
<evidence type="ECO:0000259" key="5">
    <source>
        <dbReference type="Pfam" id="PF25990"/>
    </source>
</evidence>
<protein>
    <submittedName>
        <fullName evidence="6">Efflux transporter, RND family, MFP subunit</fullName>
    </submittedName>
</protein>
<dbReference type="Proteomes" id="UP000006620">
    <property type="component" value="Chromosome"/>
</dbReference>